<name>A0AAW1NT76_9CHLO</name>
<protein>
    <recommendedName>
        <fullName evidence="4">Glycosyltransferase</fullName>
    </recommendedName>
</protein>
<evidence type="ECO:0008006" key="4">
    <source>
        <dbReference type="Google" id="ProtNLM"/>
    </source>
</evidence>
<keyword evidence="1" id="KW-1133">Transmembrane helix</keyword>
<evidence type="ECO:0000313" key="2">
    <source>
        <dbReference type="EMBL" id="KAK9791576.1"/>
    </source>
</evidence>
<dbReference type="SUPFAM" id="SSF53756">
    <property type="entry name" value="UDP-Glycosyltransferase/glycogen phosphorylase"/>
    <property type="match status" value="1"/>
</dbReference>
<dbReference type="PANTHER" id="PTHR46656">
    <property type="entry name" value="PUTATIVE-RELATED"/>
    <property type="match status" value="1"/>
</dbReference>
<comment type="caution">
    <text evidence="2">The sequence shown here is derived from an EMBL/GenBank/DDBJ whole genome shotgun (WGS) entry which is preliminary data.</text>
</comment>
<evidence type="ECO:0000256" key="1">
    <source>
        <dbReference type="SAM" id="Phobius"/>
    </source>
</evidence>
<keyword evidence="1" id="KW-0812">Transmembrane</keyword>
<proteinExistence type="predicted"/>
<sequence length="477" mass="53216">MARSLLGLVGMLLAMSVLLTVLMLYWTHPHISSGLSSIQEVRYAETGPVRATPAVVKESGSPFTSFRQLWWFAPVWSGGGYSSEAVDFLLGLHKHAWRPQLHGRLIAVQHGDMFDEDVLHGMRQNDSAVLTMLMAPAPALFRKAVVICHSEPGAWALPEPLYETSICPPPGSLFTVGRTMFETDRLSPEHARRLNGMHQTWVPTHFHKEVFAASGVQESKLVVMPEPVDVDFFSPSRVKPLRLPLGRSMFGHPHPRSPKPFVFLSLFKWEARKAWDVLLASFLAEFTARDHVELYMLTHPFHGEADFERQAQAWAQGQGLHAGVKGWPTVQVITEHIPQENLPRLYAAADAFVLPSRGEGWGRPHVEAMAMGLPVIATNWSGPTAFLDDTCGYPLNFDGLVEVTEAGAFQGHKWAQPSQTHLMQLMRRAVSRPEEARQKGRMARNRMVDRYAPSVVAQLVMAQLHKIDQGLSEAALE</sequence>
<dbReference type="PANTHER" id="PTHR46656:SF3">
    <property type="entry name" value="PUTATIVE-RELATED"/>
    <property type="match status" value="1"/>
</dbReference>
<dbReference type="Gene3D" id="3.40.50.2000">
    <property type="entry name" value="Glycogen Phosphorylase B"/>
    <property type="match status" value="1"/>
</dbReference>
<reference evidence="2 3" key="1">
    <citation type="journal article" date="2024" name="Nat. Commun.">
        <title>Phylogenomics reveals the evolutionary origins of lichenization in chlorophyte algae.</title>
        <authorList>
            <person name="Puginier C."/>
            <person name="Libourel C."/>
            <person name="Otte J."/>
            <person name="Skaloud P."/>
            <person name="Haon M."/>
            <person name="Grisel S."/>
            <person name="Petersen M."/>
            <person name="Berrin J.G."/>
            <person name="Delaux P.M."/>
            <person name="Dal Grande F."/>
            <person name="Keller J."/>
        </authorList>
    </citation>
    <scope>NUCLEOTIDE SEQUENCE [LARGE SCALE GENOMIC DNA]</scope>
    <source>
        <strain evidence="2 3">SAG 2036</strain>
    </source>
</reference>
<keyword evidence="1" id="KW-0472">Membrane</keyword>
<dbReference type="Proteomes" id="UP001465755">
    <property type="component" value="Unassembled WGS sequence"/>
</dbReference>
<feature type="transmembrane region" description="Helical" evidence="1">
    <location>
        <begin position="5"/>
        <end position="26"/>
    </location>
</feature>
<dbReference type="AlphaFoldDB" id="A0AAW1NT76"/>
<organism evidence="2 3">
    <name type="scientific">Symbiochloris irregularis</name>
    <dbReference type="NCBI Taxonomy" id="706552"/>
    <lineage>
        <taxon>Eukaryota</taxon>
        <taxon>Viridiplantae</taxon>
        <taxon>Chlorophyta</taxon>
        <taxon>core chlorophytes</taxon>
        <taxon>Trebouxiophyceae</taxon>
        <taxon>Trebouxiales</taxon>
        <taxon>Trebouxiaceae</taxon>
        <taxon>Symbiochloris</taxon>
    </lineage>
</organism>
<evidence type="ECO:0000313" key="3">
    <source>
        <dbReference type="Proteomes" id="UP001465755"/>
    </source>
</evidence>
<accession>A0AAW1NT76</accession>
<gene>
    <name evidence="2" type="ORF">WJX73_010077</name>
</gene>
<dbReference type="EMBL" id="JALJOQ010000176">
    <property type="protein sequence ID" value="KAK9791576.1"/>
    <property type="molecule type" value="Genomic_DNA"/>
</dbReference>
<keyword evidence="3" id="KW-1185">Reference proteome</keyword>
<dbReference type="Pfam" id="PF13692">
    <property type="entry name" value="Glyco_trans_1_4"/>
    <property type="match status" value="1"/>
</dbReference>